<proteinExistence type="inferred from homology"/>
<keyword evidence="4" id="KW-0560">Oxidoreductase</keyword>
<dbReference type="InterPro" id="IPR029479">
    <property type="entry name" value="Nitroreductase"/>
</dbReference>
<dbReference type="VEuPathDB" id="FungiDB:HZS61_002323"/>
<accession>A0A2H3TQX0</accession>
<dbReference type="AlphaFoldDB" id="A0A2H3TQX0"/>
<evidence type="ECO:0000259" key="5">
    <source>
        <dbReference type="Pfam" id="PF00881"/>
    </source>
</evidence>
<dbReference type="OrthoDB" id="2094932at2759"/>
<name>A0A2H3TQX0_FUSOX</name>
<keyword evidence="2" id="KW-0285">Flavoprotein</keyword>
<reference evidence="7" key="1">
    <citation type="submission" date="2016-09" db="EMBL/GenBank/DDBJ databases">
        <authorList>
            <person name="Guldener U."/>
        </authorList>
    </citation>
    <scope>NUCLEOTIDE SEQUENCE [LARGE SCALE GENOMIC DNA]</scope>
    <source>
        <strain evidence="7">V64-1</strain>
    </source>
</reference>
<dbReference type="InterPro" id="IPR000415">
    <property type="entry name" value="Nitroreductase-like"/>
</dbReference>
<organism evidence="6 7">
    <name type="scientific">Fusarium oxysporum</name>
    <name type="common">Fusarium vascular wilt</name>
    <dbReference type="NCBI Taxonomy" id="5507"/>
    <lineage>
        <taxon>Eukaryota</taxon>
        <taxon>Fungi</taxon>
        <taxon>Dikarya</taxon>
        <taxon>Ascomycota</taxon>
        <taxon>Pezizomycotina</taxon>
        <taxon>Sordariomycetes</taxon>
        <taxon>Hypocreomycetidae</taxon>
        <taxon>Hypocreales</taxon>
        <taxon>Nectriaceae</taxon>
        <taxon>Fusarium</taxon>
        <taxon>Fusarium oxysporum species complex</taxon>
    </lineage>
</organism>
<evidence type="ECO:0000256" key="2">
    <source>
        <dbReference type="ARBA" id="ARBA00022630"/>
    </source>
</evidence>
<dbReference type="Proteomes" id="UP000219369">
    <property type="component" value="Unassembled WGS sequence"/>
</dbReference>
<evidence type="ECO:0000256" key="1">
    <source>
        <dbReference type="ARBA" id="ARBA00008366"/>
    </source>
</evidence>
<dbReference type="PANTHER" id="PTHR43425">
    <property type="entry name" value="OXYGEN-INSENSITIVE NADPH NITROREDUCTASE"/>
    <property type="match status" value="1"/>
</dbReference>
<evidence type="ECO:0000313" key="7">
    <source>
        <dbReference type="Proteomes" id="UP000219369"/>
    </source>
</evidence>
<sequence length="431" mass="47737">MLSAANLKAAQQVVYSRALAQRGRSRDASSGIKAPLSVRAAVKNNAGSNKSSVARIIKLLEAANVPDAAAVAFPTMGRPRMDPEAKPISRMWYRRFCDDHPEIRRAFLKAAEKSRESWETGGISNTKEWFERLTEAIVNRRINASECWNADQTGVRVGILREHVQCLIMHTKREVRVQVLSPEDRATCTVIVRKFLPDEKLPEGALETLTAAAQSASTGSMLQSWSAIAVIDPERKSHVATLAGDQEFIREAPLFILFCADLSRLHDASDYHGRPGDGAGLECIDLFIMATLDAALAAQNVTVAAESLGLGMCYVGAARNNACDLSDYLGLPPYVVGLLVMAVSYADPKYLNSHKPRLSISEVMYRDIWKGEERAEHIKKYKDTLQNHYKRQNKPGRKVWRVSLTNCASSSDLDGRGRMRSVLDQQGFKFT</sequence>
<gene>
    <name evidence="6" type="ORF">FRV6_15151</name>
</gene>
<dbReference type="PANTHER" id="PTHR43425:SF2">
    <property type="entry name" value="OXYGEN-INSENSITIVE NADPH NITROREDUCTASE"/>
    <property type="match status" value="1"/>
</dbReference>
<keyword evidence="3" id="KW-0288">FMN</keyword>
<evidence type="ECO:0000256" key="3">
    <source>
        <dbReference type="ARBA" id="ARBA00022643"/>
    </source>
</evidence>
<comment type="similarity">
    <text evidence="1">Belongs to the flavin oxidoreductase frp family.</text>
</comment>
<evidence type="ECO:0000313" key="6">
    <source>
        <dbReference type="EMBL" id="SCO91023.1"/>
    </source>
</evidence>
<dbReference type="GO" id="GO:0016491">
    <property type="term" value="F:oxidoreductase activity"/>
    <property type="evidence" value="ECO:0007669"/>
    <property type="project" value="UniProtKB-KW"/>
</dbReference>
<dbReference type="Pfam" id="PF00881">
    <property type="entry name" value="Nitroreductase"/>
    <property type="match status" value="1"/>
</dbReference>
<evidence type="ECO:0000256" key="4">
    <source>
        <dbReference type="ARBA" id="ARBA00023002"/>
    </source>
</evidence>
<dbReference type="SUPFAM" id="SSF55469">
    <property type="entry name" value="FMN-dependent nitroreductase-like"/>
    <property type="match status" value="1"/>
</dbReference>
<protein>
    <recommendedName>
        <fullName evidence="5">Nitroreductase domain-containing protein</fullName>
    </recommendedName>
</protein>
<feature type="domain" description="Nitroreductase" evidence="5">
    <location>
        <begin position="192"/>
        <end position="340"/>
    </location>
</feature>
<dbReference type="Gene3D" id="3.40.109.10">
    <property type="entry name" value="NADH Oxidase"/>
    <property type="match status" value="1"/>
</dbReference>
<dbReference type="InterPro" id="IPR016446">
    <property type="entry name" value="Flavin_OxRdtase_Frp"/>
</dbReference>
<dbReference type="EMBL" id="FMJY01000009">
    <property type="protein sequence ID" value="SCO91023.1"/>
    <property type="molecule type" value="Genomic_DNA"/>
</dbReference>